<name>A0A4Q0XE03_9FLAO</name>
<dbReference type="OrthoDB" id="1100079at2"/>
<evidence type="ECO:0000256" key="1">
    <source>
        <dbReference type="ARBA" id="ARBA00004442"/>
    </source>
</evidence>
<proteinExistence type="inferred from homology"/>
<evidence type="ECO:0000259" key="7">
    <source>
        <dbReference type="Pfam" id="PF14322"/>
    </source>
</evidence>
<feature type="domain" description="RagB/SusD" evidence="6">
    <location>
        <begin position="348"/>
        <end position="484"/>
    </location>
</feature>
<dbReference type="Pfam" id="PF07980">
    <property type="entry name" value="SusD_RagB"/>
    <property type="match status" value="1"/>
</dbReference>
<dbReference type="Proteomes" id="UP000289792">
    <property type="component" value="Unassembled WGS sequence"/>
</dbReference>
<reference evidence="8 9" key="1">
    <citation type="submission" date="2019-01" db="EMBL/GenBank/DDBJ databases">
        <title>Genome sequence of the Antarctic species Gelidibacter gilvus ACAM 158(T).</title>
        <authorList>
            <person name="Bowman J.P."/>
        </authorList>
    </citation>
    <scope>NUCLEOTIDE SEQUENCE [LARGE SCALE GENOMIC DNA]</scope>
    <source>
        <strain evidence="8 9">IC158</strain>
    </source>
</reference>
<evidence type="ECO:0000256" key="3">
    <source>
        <dbReference type="ARBA" id="ARBA00022729"/>
    </source>
</evidence>
<evidence type="ECO:0000256" key="4">
    <source>
        <dbReference type="ARBA" id="ARBA00023136"/>
    </source>
</evidence>
<dbReference type="GO" id="GO:0009279">
    <property type="term" value="C:cell outer membrane"/>
    <property type="evidence" value="ECO:0007669"/>
    <property type="project" value="UniProtKB-SubCell"/>
</dbReference>
<dbReference type="RefSeq" id="WP_129018772.1">
    <property type="nucleotide sequence ID" value="NZ_SDDZ01000016.1"/>
</dbReference>
<gene>
    <name evidence="8" type="ORF">ESZ48_17385</name>
</gene>
<evidence type="ECO:0000256" key="5">
    <source>
        <dbReference type="ARBA" id="ARBA00023237"/>
    </source>
</evidence>
<keyword evidence="4" id="KW-0472">Membrane</keyword>
<feature type="domain" description="SusD-like N-terminal" evidence="7">
    <location>
        <begin position="104"/>
        <end position="229"/>
    </location>
</feature>
<organism evidence="8 9">
    <name type="scientific">Gelidibacter gilvus</name>
    <dbReference type="NCBI Taxonomy" id="59602"/>
    <lineage>
        <taxon>Bacteria</taxon>
        <taxon>Pseudomonadati</taxon>
        <taxon>Bacteroidota</taxon>
        <taxon>Flavobacteriia</taxon>
        <taxon>Flavobacteriales</taxon>
        <taxon>Flavobacteriaceae</taxon>
        <taxon>Gelidibacter</taxon>
    </lineage>
</organism>
<evidence type="ECO:0000256" key="2">
    <source>
        <dbReference type="ARBA" id="ARBA00006275"/>
    </source>
</evidence>
<evidence type="ECO:0000313" key="9">
    <source>
        <dbReference type="Proteomes" id="UP000289792"/>
    </source>
</evidence>
<keyword evidence="5" id="KW-0998">Cell outer membrane</keyword>
<dbReference type="AlphaFoldDB" id="A0A4Q0XE03"/>
<comment type="subcellular location">
    <subcellularLocation>
        <location evidence="1">Cell outer membrane</location>
    </subcellularLocation>
</comment>
<keyword evidence="9" id="KW-1185">Reference proteome</keyword>
<protein>
    <submittedName>
        <fullName evidence="8">RagB/SusD family nutrient uptake outer membrane protein</fullName>
    </submittedName>
</protein>
<dbReference type="InterPro" id="IPR012944">
    <property type="entry name" value="SusD_RagB_dom"/>
</dbReference>
<dbReference type="InterPro" id="IPR011990">
    <property type="entry name" value="TPR-like_helical_dom_sf"/>
</dbReference>
<accession>A0A4Q0XE03</accession>
<dbReference type="Pfam" id="PF14322">
    <property type="entry name" value="SusD-like_3"/>
    <property type="match status" value="1"/>
</dbReference>
<sequence length="495" mass="55160">MKKSIFYSIIFASLFLVGCSEDFLDPERNTNVLTDADFNEYSEINPDLIVGTLDGIASFMIQPQGITTQHYDFGQKGVDIWLDILVGDMALATSGYGWYNGVANLVSTVDETQDENKIIWNYYYKIISLSNSVIMNSGGNDAEPETPELGRILAQAKASRAYAYFYLTQTYQREFDLTQEILPYYDGETTETAKVPASQIYDLILRDLTHSLELLDGYTRSQKNQIDQSIVHGLLAYTYAAMGNYPDAKLHADAIIDSGKFPLTTTGQLAYPGVGSGFNNINTPSWMWGFDLTEDLGHQLVDWWGQIDYFTYSYAAAGDSKAIDDGLFAQIPANDIRKTQFGTGNAPLMPINKFFDPARTEMEQYIITTDLIFMRVEEFYLLSAEAAAKTGNEGDAKATLIELLTIRMGGVAEAEAYVNPLSGASLIDAIYLQTRIEMWGEGKAYLAMKRNKKTATRGTNHVFRAGSSFPYNANEMSFLIPRSEIDNNPSIDSQN</sequence>
<dbReference type="PROSITE" id="PS51257">
    <property type="entry name" value="PROKAR_LIPOPROTEIN"/>
    <property type="match status" value="1"/>
</dbReference>
<dbReference type="InterPro" id="IPR033985">
    <property type="entry name" value="SusD-like_N"/>
</dbReference>
<keyword evidence="3" id="KW-0732">Signal</keyword>
<evidence type="ECO:0000313" key="8">
    <source>
        <dbReference type="EMBL" id="RXJ44580.1"/>
    </source>
</evidence>
<comment type="caution">
    <text evidence="8">The sequence shown here is derived from an EMBL/GenBank/DDBJ whole genome shotgun (WGS) entry which is preliminary data.</text>
</comment>
<dbReference type="SUPFAM" id="SSF48452">
    <property type="entry name" value="TPR-like"/>
    <property type="match status" value="1"/>
</dbReference>
<comment type="similarity">
    <text evidence="2">Belongs to the SusD family.</text>
</comment>
<dbReference type="Gene3D" id="1.25.40.390">
    <property type="match status" value="1"/>
</dbReference>
<dbReference type="EMBL" id="SDDZ01000016">
    <property type="protein sequence ID" value="RXJ44580.1"/>
    <property type="molecule type" value="Genomic_DNA"/>
</dbReference>
<evidence type="ECO:0000259" key="6">
    <source>
        <dbReference type="Pfam" id="PF07980"/>
    </source>
</evidence>